<dbReference type="SUPFAM" id="SSF50891">
    <property type="entry name" value="Cyclophilin-like"/>
    <property type="match status" value="1"/>
</dbReference>
<protein>
    <recommendedName>
        <fullName evidence="1">peptidylprolyl isomerase</fullName>
        <ecNumber evidence="1">5.2.1.8</ecNumber>
    </recommendedName>
</protein>
<dbReference type="Proteomes" id="UP000818603">
    <property type="component" value="Unassembled WGS sequence"/>
</dbReference>
<dbReference type="InterPro" id="IPR002130">
    <property type="entry name" value="Cyclophilin-type_PPIase_dom"/>
</dbReference>
<evidence type="ECO:0000313" key="7">
    <source>
        <dbReference type="EMBL" id="NHK26986.1"/>
    </source>
</evidence>
<evidence type="ECO:0000313" key="9">
    <source>
        <dbReference type="Proteomes" id="UP000818603"/>
    </source>
</evidence>
<evidence type="ECO:0000256" key="3">
    <source>
        <dbReference type="ARBA" id="ARBA00023235"/>
    </source>
</evidence>
<evidence type="ECO:0000313" key="8">
    <source>
        <dbReference type="Proteomes" id="UP000621856"/>
    </source>
</evidence>
<dbReference type="GO" id="GO:0003755">
    <property type="term" value="F:peptidyl-prolyl cis-trans isomerase activity"/>
    <property type="evidence" value="ECO:0007669"/>
    <property type="project" value="UniProtKB-KW"/>
</dbReference>
<sequence length="303" mass="33528">MKRFFIGAAALAMTAPAIAQEAEEAAPKTVAEVMEMAGDADWIAPNPDSTIYMRVPHGLIVIVLSDDLAPGHVEQVKTLVREGYYDGLNFYRVIDGFVAQGGDAAEEKDKGSAAASLVAEYEEPIPDGLAFTPLGNFDGYAPEAGFINGMPAGIDRERDSVWLAHCTGAFAFGRNNERDSASTEFYITLQPQRYLDRNLTVFGRVIWGMDVVQAIKRGRPNNGGVIENEEDWTPILSARLASDVPEEELLDLQMMDTNSDVFLELIEARRNRMGEFFYVQHDYLDLCQLQLPVRLKPVEGESE</sequence>
<feature type="domain" description="PPIase cyclophilin-type" evidence="5">
    <location>
        <begin position="56"/>
        <end position="250"/>
    </location>
</feature>
<proteinExistence type="predicted"/>
<dbReference type="EC" id="5.2.1.8" evidence="1"/>
<accession>A0A8J3A0T8</accession>
<keyword evidence="2" id="KW-0697">Rotamase</keyword>
<gene>
    <name evidence="7" type="ORF">FF098_003565</name>
    <name evidence="6" type="ORF">GCM10011355_07220</name>
</gene>
<evidence type="ECO:0000256" key="1">
    <source>
        <dbReference type="ARBA" id="ARBA00013194"/>
    </source>
</evidence>
<dbReference type="PROSITE" id="PS50072">
    <property type="entry name" value="CSA_PPIASE_2"/>
    <property type="match status" value="1"/>
</dbReference>
<feature type="signal peptide" evidence="4">
    <location>
        <begin position="1"/>
        <end position="19"/>
    </location>
</feature>
<dbReference type="CDD" id="cd00317">
    <property type="entry name" value="cyclophilin"/>
    <property type="match status" value="1"/>
</dbReference>
<evidence type="ECO:0000256" key="2">
    <source>
        <dbReference type="ARBA" id="ARBA00023110"/>
    </source>
</evidence>
<name>A0A8J3A0T8_9PROT</name>
<keyword evidence="3 6" id="KW-0413">Isomerase</keyword>
<evidence type="ECO:0000259" key="5">
    <source>
        <dbReference type="PROSITE" id="PS50072"/>
    </source>
</evidence>
<dbReference type="EMBL" id="BMGZ01000001">
    <property type="protein sequence ID" value="GGH94019.1"/>
    <property type="molecule type" value="Genomic_DNA"/>
</dbReference>
<dbReference type="InterPro" id="IPR029000">
    <property type="entry name" value="Cyclophilin-like_dom_sf"/>
</dbReference>
<keyword evidence="9" id="KW-1185">Reference proteome</keyword>
<evidence type="ECO:0000256" key="4">
    <source>
        <dbReference type="SAM" id="SignalP"/>
    </source>
</evidence>
<reference evidence="6" key="1">
    <citation type="journal article" date="2014" name="Int. J. Syst. Evol. Microbiol.">
        <title>Complete genome sequence of Corynebacterium casei LMG S-19264T (=DSM 44701T), isolated from a smear-ripened cheese.</title>
        <authorList>
            <consortium name="US DOE Joint Genome Institute (JGI-PGF)"/>
            <person name="Walter F."/>
            <person name="Albersmeier A."/>
            <person name="Kalinowski J."/>
            <person name="Ruckert C."/>
        </authorList>
    </citation>
    <scope>NUCLEOTIDE SEQUENCE</scope>
    <source>
        <strain evidence="6">CGMCC 1.14984</strain>
    </source>
</reference>
<dbReference type="Gene3D" id="2.40.100.10">
    <property type="entry name" value="Cyclophilin-like"/>
    <property type="match status" value="1"/>
</dbReference>
<comment type="caution">
    <text evidence="6">The sequence shown here is derived from an EMBL/GenBank/DDBJ whole genome shotgun (WGS) entry which is preliminary data.</text>
</comment>
<keyword evidence="4" id="KW-0732">Signal</keyword>
<dbReference type="Pfam" id="PF00160">
    <property type="entry name" value="Pro_isomerase"/>
    <property type="match status" value="1"/>
</dbReference>
<dbReference type="Proteomes" id="UP000621856">
    <property type="component" value="Unassembled WGS sequence"/>
</dbReference>
<feature type="chain" id="PRO_5035286990" description="peptidylprolyl isomerase" evidence="4">
    <location>
        <begin position="20"/>
        <end position="303"/>
    </location>
</feature>
<dbReference type="InterPro" id="IPR044665">
    <property type="entry name" value="E_coli_cyclophilin_A-like"/>
</dbReference>
<reference evidence="6" key="3">
    <citation type="submission" date="2020-09" db="EMBL/GenBank/DDBJ databases">
        <authorList>
            <person name="Sun Q."/>
            <person name="Zhou Y."/>
        </authorList>
    </citation>
    <scope>NUCLEOTIDE SEQUENCE</scope>
    <source>
        <strain evidence="6">CGMCC 1.14984</strain>
    </source>
</reference>
<dbReference type="PANTHER" id="PTHR43246">
    <property type="entry name" value="PEPTIDYL-PROLYL CIS-TRANS ISOMERASE CYP38, CHLOROPLASTIC"/>
    <property type="match status" value="1"/>
</dbReference>
<dbReference type="RefSeq" id="WP_166426300.1">
    <property type="nucleotide sequence ID" value="NZ_BMGZ01000001.1"/>
</dbReference>
<dbReference type="AlphaFoldDB" id="A0A8J3A0T8"/>
<reference evidence="7 9" key="2">
    <citation type="submission" date="2020-02" db="EMBL/GenBank/DDBJ databases">
        <title>Genome sequence of Parvularcula flava strain NH6-79.</title>
        <authorList>
            <person name="Abdul Karim M.H."/>
            <person name="Lam M.Q."/>
            <person name="Chen S.J."/>
            <person name="Yahya A."/>
            <person name="Shahir S."/>
            <person name="Shamsir M.S."/>
            <person name="Chong C.S."/>
        </authorList>
    </citation>
    <scope>NUCLEOTIDE SEQUENCE [LARGE SCALE GENOMIC DNA]</scope>
    <source>
        <strain evidence="7 9">NH6-79</strain>
    </source>
</reference>
<dbReference type="EMBL" id="VCJR02000001">
    <property type="protein sequence ID" value="NHK26986.1"/>
    <property type="molecule type" value="Genomic_DNA"/>
</dbReference>
<organism evidence="6 8">
    <name type="scientific">Aquisalinus luteolus</name>
    <dbReference type="NCBI Taxonomy" id="1566827"/>
    <lineage>
        <taxon>Bacteria</taxon>
        <taxon>Pseudomonadati</taxon>
        <taxon>Pseudomonadota</taxon>
        <taxon>Alphaproteobacteria</taxon>
        <taxon>Parvularculales</taxon>
        <taxon>Parvularculaceae</taxon>
        <taxon>Aquisalinus</taxon>
    </lineage>
</organism>
<evidence type="ECO:0000313" key="6">
    <source>
        <dbReference type="EMBL" id="GGH94019.1"/>
    </source>
</evidence>